<proteinExistence type="predicted"/>
<organism evidence="2">
    <name type="scientific">Chromera velia CCMP2878</name>
    <dbReference type="NCBI Taxonomy" id="1169474"/>
    <lineage>
        <taxon>Eukaryota</taxon>
        <taxon>Sar</taxon>
        <taxon>Alveolata</taxon>
        <taxon>Colpodellida</taxon>
        <taxon>Chromeraceae</taxon>
        <taxon>Chromera</taxon>
    </lineage>
</organism>
<name>A0A0G4HZA3_9ALVE</name>
<feature type="region of interest" description="Disordered" evidence="1">
    <location>
        <begin position="1306"/>
        <end position="1391"/>
    </location>
</feature>
<dbReference type="VEuPathDB" id="CryptoDB:Cvel_9687"/>
<evidence type="ECO:0000313" key="2">
    <source>
        <dbReference type="EMBL" id="CEM49907.1"/>
    </source>
</evidence>
<reference evidence="2" key="1">
    <citation type="submission" date="2014-11" db="EMBL/GenBank/DDBJ databases">
        <authorList>
            <person name="Otto D Thomas"/>
            <person name="Naeem Raeece"/>
        </authorList>
    </citation>
    <scope>NUCLEOTIDE SEQUENCE</scope>
</reference>
<protein>
    <submittedName>
        <fullName evidence="2">Uncharacterized protein</fullName>
    </submittedName>
</protein>
<sequence length="1430" mass="157226">MHNSPSSPSVSSPQPPFVVVLASQHSVREKILIPMLGGKRSLLFRLISRDLAAAIEGRLTTSDIIFESRSLISWAKPSRMNFEKTEADIKYECNRILWKCRKAEIKKASKGELYLHRSADEVFPCSSLQYLLCHAAQKSTPEIVSHLLSFLPPLWKLTLSFPPCPPEFEEEDRQGLWRFLFHCPKTSSTNEFGFDFHRTPSLFWKVACTRSLGEGMLCAALVGANVGVLRLILEREPELLEIMKQADERNMRVRPWYFPVYPAPPRYLWQVSRTSWSVLLQAAIRSEVDPSRSVAWLYTSMGAPLSSSSSGGLDLFLAEDGTWLREWGPLQPRMLRYLVRLGALGKDRMLAHFARFGCLAELKEEEQKLLRRWNEKRMWAMEEDLYEEPPAATQEEEEEGVPDVPNDGGQQEGEVQGDMEGEGEGGNMGNGNGAVAHAVPLPDANAGEGSAAVGGQSTTDAGAVAQEEGSGQGEGFHVVPEESSVPSSFSSVAAVAVPVASSSPLSSTTSTVNAQPEGAGSTGAEGHEGEGGAPLAEGLLSLPFSLEQHDDEAEGRESAASFSSSGGERIMSPQVGPDGDGGVDRDGESEEAFVSGESEQGEGAVEGLSEGERSEEAEQAAPAPTGELRWVFWAPQPEASWWGLLAPMGWGGLGVGGGGQGAENEGPEGHNGQAAFGEEGVDMEEGGEEVEEGGMDDEAGGVEDEQEELDGGGGELENGEGGVENEQGNWVNQQGFFEGIPEEWMGPLGIIEDEDELDHFGELHDEHVWIGLSWHFDGVCRAAAETGQLAVLRWARLELDDWEKEDEGRGVGGMGVADQGPHRFYRERKFPWSPQDAVTALHNGHFDVFRAMVSDESSDPLPILDEAFIVAVERGKLEWLKCMKKWDRRTGSELAETLPLTVLEASIRCCNIEVVEWVLCTAPSLVRRLPAGFFVWPLKGIPALPPNPNLIDEDEEDRSVLRESRVFSLNEALQAAQILKMLLNRTTPPASLLHSLAVGRSVLVLDAFRPREEQARDREERDAVDRAAASVVDEIGRRHPNLTPPQHAVSRAVQSMSYHVFLALRRLPRCTPSGWRSPDLFCDLVISQQLFFDPCDLKRPSGKWDKEVLAMKLRTKFGEAASLLSVVLGEMGREYLEWAGVLDSRFDLSKNSPDGRIPPFPPFSQRCHLMNSVASLLNSLWRARRALEKKKNIQDVPKAAVRVARAEIAKAMHACVSFAAPAQKMWSHSIHPLQLPRAGLHLMRGDAEYSLMFRDFQQTPYRPNFMAGDFFPFRSWGFGDLCGHMDFDQALFRLVRELAEDFHTQRQSTAAAGGQEVAEAESKPAEEQKGGEGAQQQPDEASRPVATRREQGGGKGSSGKDGRKDKQREAGSEAPQCSVLSVPEERIRQTRDEENAMLEKILQALPKPAEKTVCGVSYRPRSSSCPPSFR</sequence>
<feature type="compositionally biased region" description="Low complexity" evidence="1">
    <location>
        <begin position="533"/>
        <end position="542"/>
    </location>
</feature>
<feature type="region of interest" description="Disordered" evidence="1">
    <location>
        <begin position="386"/>
        <end position="625"/>
    </location>
</feature>
<feature type="compositionally biased region" description="Low complexity" evidence="1">
    <location>
        <begin position="558"/>
        <end position="569"/>
    </location>
</feature>
<accession>A0A0G4HZA3</accession>
<feature type="compositionally biased region" description="Acidic residues" evidence="1">
    <location>
        <begin position="684"/>
        <end position="710"/>
    </location>
</feature>
<dbReference type="EMBL" id="CDMZ01004489">
    <property type="protein sequence ID" value="CEM49907.1"/>
    <property type="molecule type" value="Genomic_DNA"/>
</dbReference>
<feature type="compositionally biased region" description="Low complexity" evidence="1">
    <location>
        <begin position="481"/>
        <end position="524"/>
    </location>
</feature>
<feature type="region of interest" description="Disordered" evidence="1">
    <location>
        <begin position="684"/>
        <end position="723"/>
    </location>
</feature>
<evidence type="ECO:0000256" key="1">
    <source>
        <dbReference type="SAM" id="MobiDB-lite"/>
    </source>
</evidence>
<feature type="compositionally biased region" description="Gly residues" evidence="1">
    <location>
        <begin position="711"/>
        <end position="722"/>
    </location>
</feature>
<gene>
    <name evidence="2" type="ORF">Cvel_9687</name>
</gene>
<feature type="compositionally biased region" description="Basic and acidic residues" evidence="1">
    <location>
        <begin position="1347"/>
        <end position="1371"/>
    </location>
</feature>
<feature type="compositionally biased region" description="Basic and acidic residues" evidence="1">
    <location>
        <begin position="1320"/>
        <end position="1330"/>
    </location>
</feature>